<dbReference type="EMBL" id="JAGTXB010000003">
    <property type="protein sequence ID" value="MBS0027172.1"/>
    <property type="molecule type" value="Genomic_DNA"/>
</dbReference>
<dbReference type="PANTHER" id="PTHR14136">
    <property type="entry name" value="BTB_POZ DOMAIN-CONTAINING PROTEIN KCTD9"/>
    <property type="match status" value="1"/>
</dbReference>
<protein>
    <submittedName>
        <fullName evidence="2">Pentapeptide repeat-containing protein</fullName>
    </submittedName>
</protein>
<evidence type="ECO:0000259" key="1">
    <source>
        <dbReference type="PROSITE" id="PS50943"/>
    </source>
</evidence>
<dbReference type="InterPro" id="IPR055415">
    <property type="entry name" value="LD_SV2"/>
</dbReference>
<dbReference type="SUPFAM" id="SSF47413">
    <property type="entry name" value="lambda repressor-like DNA-binding domains"/>
    <property type="match status" value="1"/>
</dbReference>
<proteinExistence type="predicted"/>
<dbReference type="CDD" id="cd00093">
    <property type="entry name" value="HTH_XRE"/>
    <property type="match status" value="1"/>
</dbReference>
<dbReference type="SMART" id="SM00530">
    <property type="entry name" value="HTH_XRE"/>
    <property type="match status" value="1"/>
</dbReference>
<dbReference type="Pfam" id="PF23894">
    <property type="entry name" value="LD_SV2"/>
    <property type="match status" value="1"/>
</dbReference>
<dbReference type="Proteomes" id="UP000676386">
    <property type="component" value="Unassembled WGS sequence"/>
</dbReference>
<dbReference type="Pfam" id="PF01381">
    <property type="entry name" value="HTH_3"/>
    <property type="match status" value="1"/>
</dbReference>
<comment type="caution">
    <text evidence="2">The sequence shown here is derived from an EMBL/GenBank/DDBJ whole genome shotgun (WGS) entry which is preliminary data.</text>
</comment>
<evidence type="ECO:0000313" key="3">
    <source>
        <dbReference type="Proteomes" id="UP000676386"/>
    </source>
</evidence>
<name>A0ABS5IW34_9BACT</name>
<dbReference type="InterPro" id="IPR051082">
    <property type="entry name" value="Pentapeptide-BTB/POZ_domain"/>
</dbReference>
<dbReference type="Gene3D" id="2.160.20.80">
    <property type="entry name" value="E3 ubiquitin-protein ligase SopA"/>
    <property type="match status" value="2"/>
</dbReference>
<gene>
    <name evidence="2" type="ORF">KE626_07620</name>
</gene>
<reference evidence="2 3" key="1">
    <citation type="submission" date="2021-04" db="EMBL/GenBank/DDBJ databases">
        <title>Chitinophaga sp. nov., isolated from the rhizosphere soil.</title>
        <authorList>
            <person name="He S."/>
        </authorList>
    </citation>
    <scope>NUCLEOTIDE SEQUENCE [LARGE SCALE GENOMIC DNA]</scope>
    <source>
        <strain evidence="2 3">2R12</strain>
    </source>
</reference>
<dbReference type="PROSITE" id="PS50943">
    <property type="entry name" value="HTH_CROC1"/>
    <property type="match status" value="1"/>
</dbReference>
<dbReference type="InterPro" id="IPR010982">
    <property type="entry name" value="Lambda_DNA-bd_dom_sf"/>
</dbReference>
<dbReference type="InterPro" id="IPR001646">
    <property type="entry name" value="5peptide_repeat"/>
</dbReference>
<organism evidence="2 3">
    <name type="scientific">Chitinophaga hostae</name>
    <dbReference type="NCBI Taxonomy" id="2831022"/>
    <lineage>
        <taxon>Bacteria</taxon>
        <taxon>Pseudomonadati</taxon>
        <taxon>Bacteroidota</taxon>
        <taxon>Chitinophagia</taxon>
        <taxon>Chitinophagales</taxon>
        <taxon>Chitinophagaceae</taxon>
        <taxon>Chitinophaga</taxon>
    </lineage>
</organism>
<sequence>MLNTKTIGNKIAEARKRINISQAQLAQRLFISSQAVGKWERGESMPDITTFNRLAEVLGVDLNYFSESFSSEVTGMAPAEPMAVQPDELPAGKQEKKLNWDMSRGNWVDADFSGLKNLHEKFSFSHLQRSQFVGSDLSGLLLKSNHVDSCNFSGSDMGNSHFQRSHLDNNLFKDSSLKDAEFSESHIRGCDFSGADFTGTAFKSSSFVKNILANAVWNSTSFVGTQLEDVIFDGTIADCYFENCAFDKVVFQQATLMNTFFKNKSLKRIRFVDCHADRMTYEFLKSGKADLTGITLLTA</sequence>
<dbReference type="SUPFAM" id="SSF141571">
    <property type="entry name" value="Pentapeptide repeat-like"/>
    <property type="match status" value="2"/>
</dbReference>
<dbReference type="RefSeq" id="WP_211972278.1">
    <property type="nucleotide sequence ID" value="NZ_CBFHAM010000020.1"/>
</dbReference>
<dbReference type="Gene3D" id="1.10.260.40">
    <property type="entry name" value="lambda repressor-like DNA-binding domains"/>
    <property type="match status" value="1"/>
</dbReference>
<dbReference type="InterPro" id="IPR001387">
    <property type="entry name" value="Cro/C1-type_HTH"/>
</dbReference>
<dbReference type="Pfam" id="PF00805">
    <property type="entry name" value="Pentapeptide"/>
    <property type="match status" value="1"/>
</dbReference>
<keyword evidence="3" id="KW-1185">Reference proteome</keyword>
<accession>A0ABS5IW34</accession>
<feature type="domain" description="HTH cro/C1-type" evidence="1">
    <location>
        <begin position="11"/>
        <end position="65"/>
    </location>
</feature>
<dbReference type="PANTHER" id="PTHR14136:SF17">
    <property type="entry name" value="BTB_POZ DOMAIN-CONTAINING PROTEIN KCTD9"/>
    <property type="match status" value="1"/>
</dbReference>
<evidence type="ECO:0000313" key="2">
    <source>
        <dbReference type="EMBL" id="MBS0027172.1"/>
    </source>
</evidence>